<dbReference type="Gene3D" id="2.60.40.740">
    <property type="match status" value="3"/>
</dbReference>
<gene>
    <name evidence="4" type="ORF">LG542_01940</name>
</gene>
<evidence type="ECO:0000313" key="4">
    <source>
        <dbReference type="EMBL" id="QFP79069.1"/>
    </source>
</evidence>
<evidence type="ECO:0000256" key="1">
    <source>
        <dbReference type="SAM" id="MobiDB-lite"/>
    </source>
</evidence>
<dbReference type="InterPro" id="IPR027994">
    <property type="entry name" value="WxL_dom"/>
</dbReference>
<evidence type="ECO:0000256" key="2">
    <source>
        <dbReference type="SAM" id="SignalP"/>
    </source>
</evidence>
<protein>
    <recommendedName>
        <fullName evidence="3">WxL domain-containing protein</fullName>
    </recommendedName>
</protein>
<feature type="domain" description="WxL" evidence="3">
    <location>
        <begin position="987"/>
        <end position="1198"/>
    </location>
</feature>
<proteinExistence type="predicted"/>
<dbReference type="EMBL" id="CP045007">
    <property type="protein sequence ID" value="QFP79069.1"/>
    <property type="molecule type" value="Genomic_DNA"/>
</dbReference>
<keyword evidence="5" id="KW-1185">Reference proteome</keyword>
<organism evidence="4 5">
    <name type="scientific">Latilactobacillus graminis</name>
    <dbReference type="NCBI Taxonomy" id="60519"/>
    <lineage>
        <taxon>Bacteria</taxon>
        <taxon>Bacillati</taxon>
        <taxon>Bacillota</taxon>
        <taxon>Bacilli</taxon>
        <taxon>Lactobacillales</taxon>
        <taxon>Lactobacillaceae</taxon>
        <taxon>Latilactobacillus</taxon>
    </lineage>
</organism>
<accession>A0ABX6C642</accession>
<feature type="compositionally biased region" description="Polar residues" evidence="1">
    <location>
        <begin position="736"/>
        <end position="749"/>
    </location>
</feature>
<feature type="chain" id="PRO_5045501532" description="WxL domain-containing protein" evidence="2">
    <location>
        <begin position="26"/>
        <end position="1198"/>
    </location>
</feature>
<keyword evidence="2" id="KW-0732">Signal</keyword>
<name>A0ABX6C642_9LACO</name>
<reference evidence="4 5" key="1">
    <citation type="submission" date="2019-10" db="EMBL/GenBank/DDBJ databases">
        <title>Genome sequencing of Lactobacillus graminis.</title>
        <authorList>
            <person name="Kim K."/>
        </authorList>
    </citation>
    <scope>NUCLEOTIDE SEQUENCE [LARGE SCALE GENOMIC DNA]</scope>
    <source>
        <strain evidence="4 5">LG542</strain>
    </source>
</reference>
<dbReference type="Proteomes" id="UP000326334">
    <property type="component" value="Chromosome"/>
</dbReference>
<evidence type="ECO:0000259" key="3">
    <source>
        <dbReference type="Pfam" id="PF13731"/>
    </source>
</evidence>
<evidence type="ECO:0000313" key="5">
    <source>
        <dbReference type="Proteomes" id="UP000326334"/>
    </source>
</evidence>
<feature type="signal peptide" evidence="2">
    <location>
        <begin position="1"/>
        <end position="25"/>
    </location>
</feature>
<feature type="region of interest" description="Disordered" evidence="1">
    <location>
        <begin position="730"/>
        <end position="763"/>
    </location>
</feature>
<dbReference type="Pfam" id="PF13731">
    <property type="entry name" value="WxL"/>
    <property type="match status" value="1"/>
</dbReference>
<sequence length="1198" mass="131197">MRRLKNTKIIIVALSLMLGLSPAMQSMQASQAATVPVTTQTNNKVKLSVDTTKITAGSNFLLHVNVDQSNEMHELTIDLSNAPTIQLGKAIVADHPEIHVVATKNPAGKPTLKISSQQPLTKQFDVVLKSIDEGTNQLKVIDENNNALSNEVKLRAAYDKTFKVSAIDPNKDIDDGESNWVKVVDPGISSITLSSTVKLQFTFGDTHGKVAKRPGGATPNVFLLKHGIDVANGFNLDSLKGVPSTSPNFELTFKNPTAGGEFVPNNAFSITNYTEDPIGDNLQLYTTVDKNGRKVIKAQGTFHDKTSLEVEVLYRFQAKAPVIQQEAYVKNTDSAGYIYYMAFFGINTMLGDQDYVPMYAMGNNTGLYVMNTKENQKLKMYFNMKVPDGPDAYAAQSGSSAVLDRFRPNGMGVGDESENYPEGTRIVESANNSAYSAHWKWHELKYHQVDHYRSDIGVSTSPLTVPNALKEYSNTTSTDGKNRVGDKLTFKLSAHNIGYESEWINIKIDDQIPIGLDIDTASFKLTDAAGQTTAVPASNYDATTRTLKVASPNLTDNQWSSVTFDATINSQAAGKTLRNTVNVTGDDGKDSTNQYTDADAYVDIPVEISPYMAELTKQVKNETAKDTDYQTATVGHVGDKVAYRLTYNVDAQSTAAMVSGTLSDELPKSGLDIDNQSIKVTYPDGTTDTPNDLSSIALKPTTVGQAQKTVVDFEATINQSAEAGTTIRNIGRAEATTGSDGTFNSSSEADINIPETPYQSTLTKQVKNETTNKPTTFADAVDGHIGDIIDYRMTYTVDRDSPQGLKAGEIQDTLPKEVDLVKGSVKVSGDNQDDRTFDDLSKVTINPLKIGEQAQIDFQVKINDQAKSLVDTKTPIKNVGHLVDGQTDADTKTTSDSNEADINIKKVENGLITFKYIDRKTNEAIGDKEVTVNGPIGKKVSELTTSNISGKLDPNKIRPEFIDGWVAVDYGDDTSPNNFYQIKDIDPVIDSKPQVITIRYERSGLTLSAPQDFDFGEYLAHESDATYYLKALKGDEKHEKIPYSIGISDYYGVKDWSLGVEQAQQFKGNVVVDRDVLQEVKLDNAELRFANASLSQLTSDNENTATDQIDALKQFTLVPGVKNKTTLVTYHKQGQYAAGTGDNSKNQQYDNPGYATYSYQFGDQKSADYSIGLHVPETTKRHKIRYTTTLEWSLTVAP</sequence>
<dbReference type="RefSeq" id="WP_057907272.1">
    <property type="nucleotide sequence ID" value="NZ_CP045007.1"/>
</dbReference>